<dbReference type="InterPro" id="IPR051531">
    <property type="entry name" value="N-acetyltransferase"/>
</dbReference>
<dbReference type="InterPro" id="IPR000182">
    <property type="entry name" value="GNAT_dom"/>
</dbReference>
<reference evidence="2 3" key="1">
    <citation type="submission" date="2021-03" db="EMBL/GenBank/DDBJ databases">
        <title>Sequencing the genomes of 1000 actinobacteria strains.</title>
        <authorList>
            <person name="Klenk H.-P."/>
        </authorList>
    </citation>
    <scope>NUCLEOTIDE SEQUENCE [LARGE SCALE GENOMIC DNA]</scope>
    <source>
        <strain evidence="2 3">DSM 12936</strain>
    </source>
</reference>
<dbReference type="RefSeq" id="WP_210054678.1">
    <property type="nucleotide sequence ID" value="NZ_BAAAMH010000025.1"/>
</dbReference>
<comment type="caution">
    <text evidence="2">The sequence shown here is derived from an EMBL/GenBank/DDBJ whole genome shotgun (WGS) entry which is preliminary data.</text>
</comment>
<accession>A0ABS4Z7I6</accession>
<dbReference type="Gene3D" id="3.40.630.30">
    <property type="match status" value="1"/>
</dbReference>
<dbReference type="PROSITE" id="PS51186">
    <property type="entry name" value="GNAT"/>
    <property type="match status" value="1"/>
</dbReference>
<dbReference type="PANTHER" id="PTHR43792:SF1">
    <property type="entry name" value="N-ACETYLTRANSFERASE DOMAIN-CONTAINING PROTEIN"/>
    <property type="match status" value="1"/>
</dbReference>
<evidence type="ECO:0000259" key="1">
    <source>
        <dbReference type="PROSITE" id="PS51186"/>
    </source>
</evidence>
<protein>
    <submittedName>
        <fullName evidence="2">RimJ/RimL family protein N-acetyltransferase</fullName>
    </submittedName>
</protein>
<proteinExistence type="predicted"/>
<name>A0ABS4Z7I6_9ACTN</name>
<dbReference type="Proteomes" id="UP000758168">
    <property type="component" value="Unassembled WGS sequence"/>
</dbReference>
<dbReference type="PANTHER" id="PTHR43792">
    <property type="entry name" value="GNAT FAMILY, PUTATIVE (AFU_ORTHOLOGUE AFUA_3G00765)-RELATED-RELATED"/>
    <property type="match status" value="1"/>
</dbReference>
<organism evidence="2 3">
    <name type="scientific">Microlunatus capsulatus</name>
    <dbReference type="NCBI Taxonomy" id="99117"/>
    <lineage>
        <taxon>Bacteria</taxon>
        <taxon>Bacillati</taxon>
        <taxon>Actinomycetota</taxon>
        <taxon>Actinomycetes</taxon>
        <taxon>Propionibacteriales</taxon>
        <taxon>Propionibacteriaceae</taxon>
        <taxon>Microlunatus</taxon>
    </lineage>
</organism>
<sequence>MSRTTPEPSGGPGPVQRFDELLTPRLRLRRWREEDRGPFAALNADPEVMRYFPALLDRRQSDALVDRVEERFVTQGFGLWALERREDGAFLGFTGLNPMPPGTPGAGGTEVGWRLARRAWGHGYATEAAAAALRVALDPLGLGTVWSITAVGNARSQAVMRRLGLVEHSRYRHPALPVEHPLSEQVAHWTGRPDEC</sequence>
<evidence type="ECO:0000313" key="3">
    <source>
        <dbReference type="Proteomes" id="UP000758168"/>
    </source>
</evidence>
<dbReference type="Pfam" id="PF13302">
    <property type="entry name" value="Acetyltransf_3"/>
    <property type="match status" value="1"/>
</dbReference>
<dbReference type="EMBL" id="JAGIOB010000001">
    <property type="protein sequence ID" value="MBP2416745.1"/>
    <property type="molecule type" value="Genomic_DNA"/>
</dbReference>
<feature type="domain" description="N-acetyltransferase" evidence="1">
    <location>
        <begin position="26"/>
        <end position="183"/>
    </location>
</feature>
<dbReference type="SUPFAM" id="SSF55729">
    <property type="entry name" value="Acyl-CoA N-acyltransferases (Nat)"/>
    <property type="match status" value="1"/>
</dbReference>
<dbReference type="InterPro" id="IPR016181">
    <property type="entry name" value="Acyl_CoA_acyltransferase"/>
</dbReference>
<gene>
    <name evidence="2" type="ORF">JOF54_001667</name>
</gene>
<evidence type="ECO:0000313" key="2">
    <source>
        <dbReference type="EMBL" id="MBP2416745.1"/>
    </source>
</evidence>
<keyword evidence="3" id="KW-1185">Reference proteome</keyword>